<keyword evidence="4" id="KW-1185">Reference proteome</keyword>
<reference evidence="4" key="1">
    <citation type="submission" date="2016-08" db="EMBL/GenBank/DDBJ databases">
        <authorList>
            <person name="Merda D."/>
            <person name="Briand M."/>
            <person name="Taghouti G."/>
            <person name="Carrere S."/>
            <person name="Gouzy J."/>
            <person name="Portier P."/>
            <person name="Jacques M.-A."/>
            <person name="Fischer-Le Saux M."/>
        </authorList>
    </citation>
    <scope>NUCLEOTIDE SEQUENCE [LARGE SCALE GENOMIC DNA]</scope>
    <source>
        <strain evidence="4">CFBP1156</strain>
    </source>
</reference>
<dbReference type="AlphaFoldDB" id="A0A2S7F0N0"/>
<dbReference type="PIRSF" id="PIRSF016789">
    <property type="entry name" value="DUF454"/>
    <property type="match status" value="1"/>
</dbReference>
<sequence>MALSRGAWFCLGLLMLALGLIGALLPVMPTTIFLILAAWCFSHSSPRLEAWLLQHPRYGAALRLWREQGAITRRGKCFAGAGMGVGYVLFWCGAHPGWKLALGVGLFFAGSAAYVLSRPAPHRAADAPGAR</sequence>
<comment type="subcellular location">
    <subcellularLocation>
        <location evidence="1">Cell inner membrane</location>
        <topology evidence="1">Multi-pass membrane protein</topology>
    </subcellularLocation>
</comment>
<evidence type="ECO:0000256" key="2">
    <source>
        <dbReference type="SAM" id="Phobius"/>
    </source>
</evidence>
<dbReference type="PANTHER" id="PTHR35813">
    <property type="entry name" value="INNER MEMBRANE PROTEIN YBAN"/>
    <property type="match status" value="1"/>
</dbReference>
<evidence type="ECO:0000313" key="3">
    <source>
        <dbReference type="EMBL" id="PPU98985.1"/>
    </source>
</evidence>
<organism evidence="3 4">
    <name type="scientific">Xanthomonas hyacinthi</name>
    <dbReference type="NCBI Taxonomy" id="56455"/>
    <lineage>
        <taxon>Bacteria</taxon>
        <taxon>Pseudomonadati</taxon>
        <taxon>Pseudomonadota</taxon>
        <taxon>Gammaproteobacteria</taxon>
        <taxon>Lysobacterales</taxon>
        <taxon>Lysobacteraceae</taxon>
        <taxon>Xanthomonas</taxon>
    </lineage>
</organism>
<proteinExistence type="predicted"/>
<name>A0A2S7F0N0_9XANT</name>
<evidence type="ECO:0000256" key="1">
    <source>
        <dbReference type="PIRNR" id="PIRNR016789"/>
    </source>
</evidence>
<dbReference type="GO" id="GO:0005886">
    <property type="term" value="C:plasma membrane"/>
    <property type="evidence" value="ECO:0007669"/>
    <property type="project" value="UniProtKB-SubCell"/>
</dbReference>
<dbReference type="OrthoDB" id="9816293at2"/>
<keyword evidence="2" id="KW-1133">Transmembrane helix</keyword>
<gene>
    <name evidence="3" type="ORF">XhyaCFBP1156_04910</name>
</gene>
<dbReference type="EMBL" id="MDEG01000003">
    <property type="protein sequence ID" value="PPU98985.1"/>
    <property type="molecule type" value="Genomic_DNA"/>
</dbReference>
<keyword evidence="1" id="KW-0997">Cell inner membrane</keyword>
<keyword evidence="1" id="KW-1003">Cell membrane</keyword>
<evidence type="ECO:0000313" key="4">
    <source>
        <dbReference type="Proteomes" id="UP000238261"/>
    </source>
</evidence>
<feature type="transmembrane region" description="Helical" evidence="2">
    <location>
        <begin position="97"/>
        <end position="116"/>
    </location>
</feature>
<dbReference type="Proteomes" id="UP000238261">
    <property type="component" value="Unassembled WGS sequence"/>
</dbReference>
<keyword evidence="1 2" id="KW-0472">Membrane</keyword>
<keyword evidence="2" id="KW-0812">Transmembrane</keyword>
<dbReference type="Pfam" id="PF04304">
    <property type="entry name" value="DUF454"/>
    <property type="match status" value="1"/>
</dbReference>
<comment type="caution">
    <text evidence="3">The sequence shown here is derived from an EMBL/GenBank/DDBJ whole genome shotgun (WGS) entry which is preliminary data.</text>
</comment>
<dbReference type="PANTHER" id="PTHR35813:SF1">
    <property type="entry name" value="INNER MEMBRANE PROTEIN YBAN"/>
    <property type="match status" value="1"/>
</dbReference>
<accession>A0A2S7F0N0</accession>
<protein>
    <recommendedName>
        <fullName evidence="1">Inner membrane protein</fullName>
    </recommendedName>
</protein>
<dbReference type="RefSeq" id="WP_053057375.1">
    <property type="nucleotide sequence ID" value="NZ_CP043476.1"/>
</dbReference>
<dbReference type="InterPro" id="IPR007401">
    <property type="entry name" value="DUF454"/>
</dbReference>